<dbReference type="GO" id="GO:0000978">
    <property type="term" value="F:RNA polymerase II cis-regulatory region sequence-specific DNA binding"/>
    <property type="evidence" value="ECO:0007669"/>
    <property type="project" value="TreeGrafter"/>
</dbReference>
<dbReference type="Pfam" id="PF00010">
    <property type="entry name" value="HLH"/>
    <property type="match status" value="1"/>
</dbReference>
<dbReference type="GO" id="GO:0000981">
    <property type="term" value="F:DNA-binding transcription factor activity, RNA polymerase II-specific"/>
    <property type="evidence" value="ECO:0007669"/>
    <property type="project" value="EnsemblFungi"/>
</dbReference>
<dbReference type="AlphaFoldDB" id="G0W4U2"/>
<dbReference type="PROSITE" id="PS50888">
    <property type="entry name" value="BHLH"/>
    <property type="match status" value="1"/>
</dbReference>
<dbReference type="GeneID" id="11495555"/>
<dbReference type="RefSeq" id="XP_003668073.1">
    <property type="nucleotide sequence ID" value="XM_003668025.1"/>
</dbReference>
<dbReference type="KEGG" id="ndi:NDAI_0A06760"/>
<feature type="region of interest" description="Disordered" evidence="5">
    <location>
        <begin position="56"/>
        <end position="87"/>
    </location>
</feature>
<evidence type="ECO:0000256" key="3">
    <source>
        <dbReference type="ARBA" id="ARBA00023163"/>
    </source>
</evidence>
<sequence>MNTIPESVSSSVTSTASMQPFQNDRKRRDNINDRIQELLALIPKEFFTDYYNSINSGESTSGETPGSASTPRPKGTGTRDGKPNKGQILTQAVEYITFLQNEVDKRNREEVEMILKIQKLARMVNKSIDDVNLENTSAEVELSKIGVGPLANVVSSNTIDDAPTRDSSNN</sequence>
<dbReference type="InterPro" id="IPR036638">
    <property type="entry name" value="HLH_DNA-bd_sf"/>
</dbReference>
<proteinExistence type="predicted"/>
<dbReference type="GO" id="GO:0045944">
    <property type="term" value="P:positive regulation of transcription by RNA polymerase II"/>
    <property type="evidence" value="ECO:0007669"/>
    <property type="project" value="EnsemblFungi"/>
</dbReference>
<dbReference type="OrthoDB" id="690068at2759"/>
<evidence type="ECO:0000256" key="4">
    <source>
        <dbReference type="ARBA" id="ARBA00023242"/>
    </source>
</evidence>
<dbReference type="CDD" id="cd11387">
    <property type="entry name" value="bHLHzip_USF_MITF"/>
    <property type="match status" value="1"/>
</dbReference>
<dbReference type="GO" id="GO:0031930">
    <property type="term" value="P:mitochondria-nucleus signaling pathway"/>
    <property type="evidence" value="ECO:0007669"/>
    <property type="project" value="EnsemblFungi"/>
</dbReference>
<dbReference type="InterPro" id="IPR051732">
    <property type="entry name" value="USF"/>
</dbReference>
<dbReference type="PANTHER" id="PTHR46117">
    <property type="entry name" value="FI24210P1"/>
    <property type="match status" value="1"/>
</dbReference>
<dbReference type="GO" id="GO:0005667">
    <property type="term" value="C:transcription regulator complex"/>
    <property type="evidence" value="ECO:0007669"/>
    <property type="project" value="EnsemblFungi"/>
</dbReference>
<dbReference type="eggNOG" id="ENOG502S1F7">
    <property type="taxonomic scope" value="Eukaryota"/>
</dbReference>
<accession>G0W4U2</accession>
<evidence type="ECO:0000313" key="7">
    <source>
        <dbReference type="EMBL" id="CCD22830.1"/>
    </source>
</evidence>
<dbReference type="Proteomes" id="UP000000689">
    <property type="component" value="Chromosome 1"/>
</dbReference>
<keyword evidence="2" id="KW-0805">Transcription regulation</keyword>
<dbReference type="EMBL" id="HE580267">
    <property type="protein sequence ID" value="CCD22830.1"/>
    <property type="molecule type" value="Genomic_DNA"/>
</dbReference>
<evidence type="ECO:0000313" key="8">
    <source>
        <dbReference type="Proteomes" id="UP000000689"/>
    </source>
</evidence>
<name>G0W4U2_NAUDC</name>
<dbReference type="Gene3D" id="4.10.280.10">
    <property type="entry name" value="Helix-loop-helix DNA-binding domain"/>
    <property type="match status" value="1"/>
</dbReference>
<evidence type="ECO:0000256" key="2">
    <source>
        <dbReference type="ARBA" id="ARBA00023015"/>
    </source>
</evidence>
<organism evidence="7 8">
    <name type="scientific">Naumovozyma dairenensis (strain ATCC 10597 / BCRC 20456 / CBS 421 / NBRC 0211 / NRRL Y-12639)</name>
    <name type="common">Saccharomyces dairenensis</name>
    <dbReference type="NCBI Taxonomy" id="1071378"/>
    <lineage>
        <taxon>Eukaryota</taxon>
        <taxon>Fungi</taxon>
        <taxon>Dikarya</taxon>
        <taxon>Ascomycota</taxon>
        <taxon>Saccharomycotina</taxon>
        <taxon>Saccharomycetes</taxon>
        <taxon>Saccharomycetales</taxon>
        <taxon>Saccharomycetaceae</taxon>
        <taxon>Naumovozyma</taxon>
    </lineage>
</organism>
<evidence type="ECO:0000256" key="5">
    <source>
        <dbReference type="SAM" id="MobiDB-lite"/>
    </source>
</evidence>
<feature type="compositionally biased region" description="Low complexity" evidence="5">
    <location>
        <begin position="7"/>
        <end position="17"/>
    </location>
</feature>
<gene>
    <name evidence="7" type="primary">NDAI0A06760</name>
    <name evidence="7" type="ordered locus">NDAI_0A06760</name>
</gene>
<dbReference type="GO" id="GO:0016559">
    <property type="term" value="P:peroxisome fission"/>
    <property type="evidence" value="ECO:0007669"/>
    <property type="project" value="EnsemblFungi"/>
</dbReference>
<dbReference type="SUPFAM" id="SSF47459">
    <property type="entry name" value="HLH, helix-loop-helix DNA-binding domain"/>
    <property type="match status" value="1"/>
</dbReference>
<dbReference type="GO" id="GO:0005634">
    <property type="term" value="C:nucleus"/>
    <property type="evidence" value="ECO:0007669"/>
    <property type="project" value="UniProtKB-SubCell"/>
</dbReference>
<dbReference type="GO" id="GO:0071400">
    <property type="term" value="P:cellular response to oleic acid"/>
    <property type="evidence" value="ECO:0007669"/>
    <property type="project" value="EnsemblFungi"/>
</dbReference>
<comment type="subcellular location">
    <subcellularLocation>
        <location evidence="1">Nucleus</location>
    </subcellularLocation>
</comment>
<protein>
    <recommendedName>
        <fullName evidence="6">BHLH domain-containing protein</fullName>
    </recommendedName>
</protein>
<feature type="compositionally biased region" description="Low complexity" evidence="5">
    <location>
        <begin position="56"/>
        <end position="71"/>
    </location>
</feature>
<dbReference type="GO" id="GO:0005737">
    <property type="term" value="C:cytoplasm"/>
    <property type="evidence" value="ECO:0007669"/>
    <property type="project" value="EnsemblFungi"/>
</dbReference>
<dbReference type="HOGENOM" id="CLU_115506_0_0_1"/>
<feature type="domain" description="BHLH" evidence="6">
    <location>
        <begin position="15"/>
        <end position="99"/>
    </location>
</feature>
<evidence type="ECO:0000256" key="1">
    <source>
        <dbReference type="ARBA" id="ARBA00004123"/>
    </source>
</evidence>
<dbReference type="PANTHER" id="PTHR46117:SF3">
    <property type="entry name" value="FI24210P1"/>
    <property type="match status" value="1"/>
</dbReference>
<dbReference type="SMART" id="SM00353">
    <property type="entry name" value="HLH"/>
    <property type="match status" value="1"/>
</dbReference>
<dbReference type="GO" id="GO:0046983">
    <property type="term" value="F:protein dimerization activity"/>
    <property type="evidence" value="ECO:0007669"/>
    <property type="project" value="InterPro"/>
</dbReference>
<reference evidence="7 8" key="1">
    <citation type="journal article" date="2011" name="Proc. Natl. Acad. Sci. U.S.A.">
        <title>Evolutionary erosion of yeast sex chromosomes by mating-type switching accidents.</title>
        <authorList>
            <person name="Gordon J.L."/>
            <person name="Armisen D."/>
            <person name="Proux-Wera E."/>
            <person name="Oheigeartaigh S.S."/>
            <person name="Byrne K.P."/>
            <person name="Wolfe K.H."/>
        </authorList>
    </citation>
    <scope>NUCLEOTIDE SEQUENCE [LARGE SCALE GENOMIC DNA]</scope>
    <source>
        <strain evidence="8">ATCC 10597 / BCRC 20456 / CBS 421 / NBRC 0211 / NRRL Y-12639</strain>
    </source>
</reference>
<dbReference type="OMA" id="QNQVDTQ"/>
<keyword evidence="4" id="KW-0539">Nucleus</keyword>
<feature type="region of interest" description="Disordered" evidence="5">
    <location>
        <begin position="1"/>
        <end position="29"/>
    </location>
</feature>
<dbReference type="STRING" id="1071378.G0W4U2"/>
<dbReference type="InterPro" id="IPR011598">
    <property type="entry name" value="bHLH_dom"/>
</dbReference>
<keyword evidence="3" id="KW-0804">Transcription</keyword>
<evidence type="ECO:0000259" key="6">
    <source>
        <dbReference type="PROSITE" id="PS50888"/>
    </source>
</evidence>
<keyword evidence="8" id="KW-1185">Reference proteome</keyword>